<dbReference type="CDD" id="cd14503">
    <property type="entry name" value="PTP-bact"/>
    <property type="match status" value="1"/>
</dbReference>
<gene>
    <name evidence="2" type="ORF">BC008_29990</name>
</gene>
<dbReference type="InterPro" id="IPR055214">
    <property type="entry name" value="PTP-NADK"/>
</dbReference>
<protein>
    <submittedName>
        <fullName evidence="2">Phosphatase</fullName>
    </submittedName>
</protein>
<dbReference type="InterPro" id="IPR029021">
    <property type="entry name" value="Prot-tyrosine_phosphatase-like"/>
</dbReference>
<reference evidence="2 3" key="1">
    <citation type="journal article" date="2015" name="Genome Announc.">
        <title>Draft Genome of the Euendolithic (true boring) Cyanobacterium Mastigocoleus testarum strain BC008.</title>
        <authorList>
            <person name="Guida B.S."/>
            <person name="Garcia-Pichel F."/>
        </authorList>
    </citation>
    <scope>NUCLEOTIDE SEQUENCE [LARGE SCALE GENOMIC DNA]</scope>
    <source>
        <strain evidence="2 3">BC008</strain>
    </source>
</reference>
<dbReference type="Gene3D" id="3.90.190.10">
    <property type="entry name" value="Protein tyrosine phosphatase superfamily"/>
    <property type="match status" value="1"/>
</dbReference>
<dbReference type="EMBL" id="LMTZ01000087">
    <property type="protein sequence ID" value="KST67529.1"/>
    <property type="molecule type" value="Genomic_DNA"/>
</dbReference>
<dbReference type="AlphaFoldDB" id="A0A0V7ZSK8"/>
<comment type="caution">
    <text evidence="2">The sequence shown here is derived from an EMBL/GenBank/DDBJ whole genome shotgun (WGS) entry which is preliminary data.</text>
</comment>
<organism evidence="2 3">
    <name type="scientific">Mastigocoleus testarum BC008</name>
    <dbReference type="NCBI Taxonomy" id="371196"/>
    <lineage>
        <taxon>Bacteria</taxon>
        <taxon>Bacillati</taxon>
        <taxon>Cyanobacteriota</taxon>
        <taxon>Cyanophyceae</taxon>
        <taxon>Nostocales</taxon>
        <taxon>Hapalosiphonaceae</taxon>
        <taxon>Mastigocoleus</taxon>
    </lineage>
</organism>
<evidence type="ECO:0000259" key="1">
    <source>
        <dbReference type="Pfam" id="PF22741"/>
    </source>
</evidence>
<evidence type="ECO:0000313" key="3">
    <source>
        <dbReference type="Proteomes" id="UP000053372"/>
    </source>
</evidence>
<proteinExistence type="predicted"/>
<dbReference type="SUPFAM" id="SSF52799">
    <property type="entry name" value="(Phosphotyrosine protein) phosphatases II"/>
    <property type="match status" value="1"/>
</dbReference>
<keyword evidence="3" id="KW-1185">Reference proteome</keyword>
<evidence type="ECO:0000313" key="2">
    <source>
        <dbReference type="EMBL" id="KST67529.1"/>
    </source>
</evidence>
<dbReference type="Proteomes" id="UP000053372">
    <property type="component" value="Unassembled WGS sequence"/>
</dbReference>
<name>A0A0V7ZSK8_9CYAN</name>
<dbReference type="OrthoDB" id="7391097at2"/>
<dbReference type="Pfam" id="PF22741">
    <property type="entry name" value="PTP-NADK"/>
    <property type="match status" value="1"/>
</dbReference>
<feature type="domain" description="DSP-PTPase phosphatase fused to NAD+ Kinase" evidence="1">
    <location>
        <begin position="14"/>
        <end position="119"/>
    </location>
</feature>
<sequence length="147" mass="16881">MESIYNFLQISNLIATSGQPTEEQFSAVKNSGYQVVINLGLISSSRALSNEKQLVHSLGMEYIHIPVVWDKPEITEFSQFASVMQVNSDKKVFVHCIANKRVSAFMYLFRYLCQGMTPEDIEKDLHKIWIPNDIWQQFIGEVIAKYS</sequence>
<accession>A0A0V7ZSK8</accession>